<protein>
    <submittedName>
        <fullName evidence="1">Ribosomal S4P</fullName>
    </submittedName>
</protein>
<sequence>MQTQAASKPSEIAQRAQRESSINVALHGNADAFKLTLSLFDGGRPALINWQHEPPVIDEHFPQRLNHYRRPATQCSEAALNTYLRWQQSVSKAPSTQAIQFWQAMHPDPLNFTDNPKQLPVDVKINCAYGTQLQLHNEIQSAIVMEAEEAPTLLADTIPASQQLIQ</sequence>
<keyword evidence="2" id="KW-1185">Reference proteome</keyword>
<dbReference type="RefSeq" id="WP_073321182.1">
    <property type="nucleotide sequence ID" value="NZ_FQWD01000003.1"/>
</dbReference>
<name>A0A1M5IS28_9ALTE</name>
<dbReference type="InterPro" id="IPR021879">
    <property type="entry name" value="VC2046_fam"/>
</dbReference>
<dbReference type="EMBL" id="FQWD01000003">
    <property type="protein sequence ID" value="SHG31025.1"/>
    <property type="molecule type" value="Genomic_DNA"/>
</dbReference>
<proteinExistence type="predicted"/>
<dbReference type="Proteomes" id="UP000184520">
    <property type="component" value="Unassembled WGS sequence"/>
</dbReference>
<dbReference type="Pfam" id="PF11993">
    <property type="entry name" value="VC2046"/>
    <property type="match status" value="1"/>
</dbReference>
<evidence type="ECO:0000313" key="2">
    <source>
        <dbReference type="Proteomes" id="UP000184520"/>
    </source>
</evidence>
<gene>
    <name evidence="1" type="ORF">SAMN05216361_1783</name>
</gene>
<reference evidence="2" key="1">
    <citation type="submission" date="2016-11" db="EMBL/GenBank/DDBJ databases">
        <authorList>
            <person name="Varghese N."/>
            <person name="Submissions S."/>
        </authorList>
    </citation>
    <scope>NUCLEOTIDE SEQUENCE [LARGE SCALE GENOMIC DNA]</scope>
    <source>
        <strain evidence="2">CGMCC 1.8995</strain>
    </source>
</reference>
<evidence type="ECO:0000313" key="1">
    <source>
        <dbReference type="EMBL" id="SHG31025.1"/>
    </source>
</evidence>
<dbReference type="AlphaFoldDB" id="A0A1M5IS28"/>
<dbReference type="STRING" id="634436.SAMN05216361_1783"/>
<organism evidence="1 2">
    <name type="scientific">Marisediminitalea aggregata</name>
    <dbReference type="NCBI Taxonomy" id="634436"/>
    <lineage>
        <taxon>Bacteria</taxon>
        <taxon>Pseudomonadati</taxon>
        <taxon>Pseudomonadota</taxon>
        <taxon>Gammaproteobacteria</taxon>
        <taxon>Alteromonadales</taxon>
        <taxon>Alteromonadaceae</taxon>
        <taxon>Marisediminitalea</taxon>
    </lineage>
</organism>
<accession>A0A1M5IS28</accession>